<reference evidence="2" key="1">
    <citation type="journal article" date="2024" name="Proc. Natl. Acad. Sci. U.S.A.">
        <title>Extraordinary preservation of gene collinearity over three hundred million years revealed in homosporous lycophytes.</title>
        <authorList>
            <person name="Li C."/>
            <person name="Wickell D."/>
            <person name="Kuo L.Y."/>
            <person name="Chen X."/>
            <person name="Nie B."/>
            <person name="Liao X."/>
            <person name="Peng D."/>
            <person name="Ji J."/>
            <person name="Jenkins J."/>
            <person name="Williams M."/>
            <person name="Shu S."/>
            <person name="Plott C."/>
            <person name="Barry K."/>
            <person name="Rajasekar S."/>
            <person name="Grimwood J."/>
            <person name="Han X."/>
            <person name="Sun S."/>
            <person name="Hou Z."/>
            <person name="He W."/>
            <person name="Dai G."/>
            <person name="Sun C."/>
            <person name="Schmutz J."/>
            <person name="Leebens-Mack J.H."/>
            <person name="Li F.W."/>
            <person name="Wang L."/>
        </authorList>
    </citation>
    <scope>NUCLEOTIDE SEQUENCE [LARGE SCALE GENOMIC DNA]</scope>
    <source>
        <strain evidence="2">cv. PW_Plant_1</strain>
    </source>
</reference>
<protein>
    <submittedName>
        <fullName evidence="1">Uncharacterized protein</fullName>
    </submittedName>
</protein>
<keyword evidence="2" id="KW-1185">Reference proteome</keyword>
<gene>
    <name evidence="1" type="ORF">O6H91_07G029000</name>
</gene>
<proteinExistence type="predicted"/>
<organism evidence="1 2">
    <name type="scientific">Diphasiastrum complanatum</name>
    <name type="common">Issler's clubmoss</name>
    <name type="synonym">Lycopodium complanatum</name>
    <dbReference type="NCBI Taxonomy" id="34168"/>
    <lineage>
        <taxon>Eukaryota</taxon>
        <taxon>Viridiplantae</taxon>
        <taxon>Streptophyta</taxon>
        <taxon>Embryophyta</taxon>
        <taxon>Tracheophyta</taxon>
        <taxon>Lycopodiopsida</taxon>
        <taxon>Lycopodiales</taxon>
        <taxon>Lycopodiaceae</taxon>
        <taxon>Lycopodioideae</taxon>
        <taxon>Diphasiastrum</taxon>
    </lineage>
</organism>
<evidence type="ECO:0000313" key="1">
    <source>
        <dbReference type="EMBL" id="KAJ7548831.1"/>
    </source>
</evidence>
<sequence>MDSAASRQEHMKIGTSREREREREREKERGEDREMVSLTSFGYRASVVAAQEGALLLAYHPPSAAAGRKAAAVLVAQSNEGSSCSRRRLHCCVWAKQGSCNRLRLRVLNVASKLAKSPADEDWKIKRETLLKNKVRSVSAKEALRLQQDQGYIILDVRPILDFKEAHPKGALNVEIYRLIKEWTPWDIARRLGFAFFGIFAGTEENPNFLTEVTSQLDPTNSKVIVACSSGGTMKPSPSLSEGQQSRSLIAAYILVVNGYKNVLHLEGGLRNWFKEELPTESSQ</sequence>
<dbReference type="Proteomes" id="UP001162992">
    <property type="component" value="Chromosome 7"/>
</dbReference>
<dbReference type="EMBL" id="CM055098">
    <property type="protein sequence ID" value="KAJ7548831.1"/>
    <property type="molecule type" value="Genomic_DNA"/>
</dbReference>
<comment type="caution">
    <text evidence="1">The sequence shown here is derived from an EMBL/GenBank/DDBJ whole genome shotgun (WGS) entry which is preliminary data.</text>
</comment>
<accession>A0ACC2D3I8</accession>
<name>A0ACC2D3I8_DIPCM</name>
<evidence type="ECO:0000313" key="2">
    <source>
        <dbReference type="Proteomes" id="UP001162992"/>
    </source>
</evidence>